<evidence type="ECO:0000313" key="2">
    <source>
        <dbReference type="EMBL" id="ETK77516.1"/>
    </source>
</evidence>
<gene>
    <name evidence="2" type="ORF">L915_16231</name>
</gene>
<organism evidence="2">
    <name type="scientific">Phytophthora nicotianae</name>
    <name type="common">Potato buckeye rot agent</name>
    <name type="synonym">Phytophthora parasitica</name>
    <dbReference type="NCBI Taxonomy" id="4792"/>
    <lineage>
        <taxon>Eukaryota</taxon>
        <taxon>Sar</taxon>
        <taxon>Stramenopiles</taxon>
        <taxon>Oomycota</taxon>
        <taxon>Peronosporomycetes</taxon>
        <taxon>Peronosporales</taxon>
        <taxon>Peronosporaceae</taxon>
        <taxon>Phytophthora</taxon>
    </lineage>
</organism>
<name>W2G5Q4_PHYNI</name>
<evidence type="ECO:0000256" key="1">
    <source>
        <dbReference type="SAM" id="MobiDB-lite"/>
    </source>
</evidence>
<feature type="region of interest" description="Disordered" evidence="1">
    <location>
        <begin position="174"/>
        <end position="241"/>
    </location>
</feature>
<sequence length="241" mass="27278">MSGRQLFWAWAFHAPLKDKAATDAGRKYKWKVVQARNNFLSLRIETFSFYYLLAQNYDGPLAEDLGSLAAYDPPRYRFMLTHALDPDYIDNYGYSCMRSLLESTGALDTEAKEGSRLSEVALAPVRKDVMTKRDVPDTRVGDETKDPWKKICFHYRIKHLQDRVYADINKGTYQVTEPPSLTKAELDNDDWSDFEDEDGNPTAYPPGTLDPDAREGDGDEAGDDEGSPDTSDAELKAKLNQ</sequence>
<accession>W2G5Q4</accession>
<dbReference type="Proteomes" id="UP000053236">
    <property type="component" value="Unassembled WGS sequence"/>
</dbReference>
<dbReference type="VEuPathDB" id="FungiDB:PPTG_15475"/>
<proteinExistence type="predicted"/>
<feature type="compositionally biased region" description="Acidic residues" evidence="1">
    <location>
        <begin position="187"/>
        <end position="199"/>
    </location>
</feature>
<reference evidence="2" key="1">
    <citation type="submission" date="2013-11" db="EMBL/GenBank/DDBJ databases">
        <title>The Genome Sequence of Phytophthora parasitica CJ02B3.</title>
        <authorList>
            <consortium name="The Broad Institute Genomics Platform"/>
            <person name="Russ C."/>
            <person name="Tyler B."/>
            <person name="Panabieres F."/>
            <person name="Shan W."/>
            <person name="Tripathy S."/>
            <person name="Grunwald N."/>
            <person name="Machado M."/>
            <person name="Johnson C.S."/>
            <person name="Arredondo F."/>
            <person name="Hong C."/>
            <person name="Coffey M."/>
            <person name="Young S.K."/>
            <person name="Zeng Q."/>
            <person name="Gargeya S."/>
            <person name="Fitzgerald M."/>
            <person name="Abouelleil A."/>
            <person name="Alvarado L."/>
            <person name="Chapman S.B."/>
            <person name="Gainer-Dewar J."/>
            <person name="Goldberg J."/>
            <person name="Griggs A."/>
            <person name="Gujja S."/>
            <person name="Hansen M."/>
            <person name="Howarth C."/>
            <person name="Imamovic A."/>
            <person name="Ireland A."/>
            <person name="Larimer J."/>
            <person name="McCowan C."/>
            <person name="Murphy C."/>
            <person name="Pearson M."/>
            <person name="Poon T.W."/>
            <person name="Priest M."/>
            <person name="Roberts A."/>
            <person name="Saif S."/>
            <person name="Shea T."/>
            <person name="Sykes S."/>
            <person name="Wortman J."/>
            <person name="Nusbaum C."/>
            <person name="Birren B."/>
        </authorList>
    </citation>
    <scope>NUCLEOTIDE SEQUENCE [LARGE SCALE GENOMIC DNA]</scope>
    <source>
        <strain evidence="2">CJ02B3</strain>
    </source>
</reference>
<protein>
    <submittedName>
        <fullName evidence="2">Uncharacterized protein</fullName>
    </submittedName>
</protein>
<feature type="compositionally biased region" description="Acidic residues" evidence="1">
    <location>
        <begin position="217"/>
        <end position="227"/>
    </location>
</feature>
<dbReference type="AlphaFoldDB" id="W2G5Q4"/>
<dbReference type="EMBL" id="KI688394">
    <property type="protein sequence ID" value="ETK77516.1"/>
    <property type="molecule type" value="Genomic_DNA"/>
</dbReference>